<dbReference type="CDD" id="cd00211">
    <property type="entry name" value="PTS_IIA_fru"/>
    <property type="match status" value="1"/>
</dbReference>
<dbReference type="PANTHER" id="PTHR36203:SF1">
    <property type="entry name" value="ASCORBATE-SPECIFIC PTS SYSTEM EIIA COMPONENT"/>
    <property type="match status" value="1"/>
</dbReference>
<dbReference type="RefSeq" id="WP_147736543.1">
    <property type="nucleotide sequence ID" value="NZ_SAXX01000014.1"/>
</dbReference>
<dbReference type="Proteomes" id="UP000324707">
    <property type="component" value="Unassembled WGS sequence"/>
</dbReference>
<protein>
    <recommendedName>
        <fullName evidence="9">Ascorbate-specific PTS system EIIA component</fullName>
    </recommendedName>
    <alternativeName>
        <fullName evidence="10">Ascorbate-specific phosphotransferase enzyme IIA component</fullName>
    </alternativeName>
</protein>
<keyword evidence="12" id="KW-0762">Sugar transport</keyword>
<dbReference type="InterPro" id="IPR002178">
    <property type="entry name" value="PTS_EIIA_type-2_dom"/>
</dbReference>
<dbReference type="InterPro" id="IPR016152">
    <property type="entry name" value="PTrfase/Anion_transptr"/>
</dbReference>
<evidence type="ECO:0000256" key="7">
    <source>
        <dbReference type="ARBA" id="ARBA00022777"/>
    </source>
</evidence>
<dbReference type="GO" id="GO:0009401">
    <property type="term" value="P:phosphoenolpyruvate-dependent sugar phosphotransferase system"/>
    <property type="evidence" value="ECO:0007669"/>
    <property type="project" value="UniProtKB-KW"/>
</dbReference>
<dbReference type="InterPro" id="IPR051351">
    <property type="entry name" value="Ascorbate-PTS_EIIA_comp"/>
</dbReference>
<evidence type="ECO:0000313" key="12">
    <source>
        <dbReference type="EMBL" id="TXJ32671.1"/>
    </source>
</evidence>
<dbReference type="AlphaFoldDB" id="A0A5C8E725"/>
<comment type="function">
    <text evidence="8">The phosphoenolpyruvate-dependent sugar phosphotransferase system (sugar PTS), a major carbohydrate active transport system, catalyzes the phosphorylation of incoming sugar substrates concomitantly with their translocation across the cell membrane. The enzyme II UlaABC PTS system is involved in ascorbate transport.</text>
</comment>
<keyword evidence="4" id="KW-0597">Phosphoprotein</keyword>
<evidence type="ECO:0000256" key="9">
    <source>
        <dbReference type="ARBA" id="ARBA00041175"/>
    </source>
</evidence>
<accession>A0A5C8E725</accession>
<evidence type="ECO:0000256" key="5">
    <source>
        <dbReference type="ARBA" id="ARBA00022679"/>
    </source>
</evidence>
<evidence type="ECO:0000313" key="13">
    <source>
        <dbReference type="Proteomes" id="UP000324707"/>
    </source>
</evidence>
<keyword evidence="6" id="KW-0598">Phosphotransferase system</keyword>
<comment type="caution">
    <text evidence="12">The sequence shown here is derived from an EMBL/GenBank/DDBJ whole genome shotgun (WGS) entry which is preliminary data.</text>
</comment>
<reference evidence="12 13" key="1">
    <citation type="journal article" date="1992" name="Lakartidningen">
        <title>[Penicillin V and not amoxicillin is the first choice preparation in acute otitis].</title>
        <authorList>
            <person name="Kamme C."/>
            <person name="Lundgren K."/>
            <person name="Prellner K."/>
        </authorList>
    </citation>
    <scope>NUCLEOTIDE SEQUENCE [LARGE SCALE GENOMIC DNA]</scope>
    <source>
        <strain evidence="12 13">PC5538III-lc</strain>
    </source>
</reference>
<keyword evidence="2" id="KW-0813">Transport</keyword>
<name>A0A5C8E725_9SPIR</name>
<dbReference type="GO" id="GO:0016301">
    <property type="term" value="F:kinase activity"/>
    <property type="evidence" value="ECO:0007669"/>
    <property type="project" value="UniProtKB-KW"/>
</dbReference>
<keyword evidence="7" id="KW-0418">Kinase</keyword>
<dbReference type="Gene3D" id="3.40.930.10">
    <property type="entry name" value="Mannitol-specific EII, Chain A"/>
    <property type="match status" value="1"/>
</dbReference>
<evidence type="ECO:0000256" key="4">
    <source>
        <dbReference type="ARBA" id="ARBA00022553"/>
    </source>
</evidence>
<evidence type="ECO:0000256" key="1">
    <source>
        <dbReference type="ARBA" id="ARBA00004496"/>
    </source>
</evidence>
<evidence type="ECO:0000256" key="10">
    <source>
        <dbReference type="ARBA" id="ARBA00042072"/>
    </source>
</evidence>
<organism evidence="12 13">
    <name type="scientific">Brachyspira aalborgi</name>
    <dbReference type="NCBI Taxonomy" id="29522"/>
    <lineage>
        <taxon>Bacteria</taxon>
        <taxon>Pseudomonadati</taxon>
        <taxon>Spirochaetota</taxon>
        <taxon>Spirochaetia</taxon>
        <taxon>Brachyspirales</taxon>
        <taxon>Brachyspiraceae</taxon>
        <taxon>Brachyspira</taxon>
    </lineage>
</organism>
<proteinExistence type="predicted"/>
<dbReference type="PANTHER" id="PTHR36203">
    <property type="entry name" value="ASCORBATE-SPECIFIC PTS SYSTEM EIIA COMPONENT"/>
    <property type="match status" value="1"/>
</dbReference>
<dbReference type="EMBL" id="SAXX01000014">
    <property type="protein sequence ID" value="TXJ32671.1"/>
    <property type="molecule type" value="Genomic_DNA"/>
</dbReference>
<gene>
    <name evidence="12" type="ORF">EPJ69_05740</name>
</gene>
<evidence type="ECO:0000256" key="6">
    <source>
        <dbReference type="ARBA" id="ARBA00022683"/>
    </source>
</evidence>
<keyword evidence="3" id="KW-0963">Cytoplasm</keyword>
<dbReference type="SUPFAM" id="SSF55804">
    <property type="entry name" value="Phoshotransferase/anion transport protein"/>
    <property type="match status" value="1"/>
</dbReference>
<evidence type="ECO:0000256" key="3">
    <source>
        <dbReference type="ARBA" id="ARBA00022490"/>
    </source>
</evidence>
<keyword evidence="5" id="KW-0808">Transferase</keyword>
<dbReference type="GO" id="GO:0005737">
    <property type="term" value="C:cytoplasm"/>
    <property type="evidence" value="ECO:0007669"/>
    <property type="project" value="UniProtKB-SubCell"/>
</dbReference>
<comment type="subcellular location">
    <subcellularLocation>
        <location evidence="1">Cytoplasm</location>
    </subcellularLocation>
</comment>
<dbReference type="PROSITE" id="PS51094">
    <property type="entry name" value="PTS_EIIA_TYPE_2"/>
    <property type="match status" value="1"/>
</dbReference>
<sequence>MIDPIELSLSKNLYKANIKSKNWQDALRETAEILEANNCITKNYVEKIIEDSFKLNFYYVIGENIAIPHTSPEFGAIKTSIAITTSKNGIYFENHEFNPVKVIFMISVLKTDDHIDFIMKIADILQNRDFIYNLSNCMNDNELKNVLSNHIKN</sequence>
<evidence type="ECO:0000259" key="11">
    <source>
        <dbReference type="PROSITE" id="PS51094"/>
    </source>
</evidence>
<feature type="domain" description="PTS EIIA type-2" evidence="11">
    <location>
        <begin position="7"/>
        <end position="150"/>
    </location>
</feature>
<dbReference type="Pfam" id="PF00359">
    <property type="entry name" value="PTS_EIIA_2"/>
    <property type="match status" value="1"/>
</dbReference>
<evidence type="ECO:0000256" key="2">
    <source>
        <dbReference type="ARBA" id="ARBA00022448"/>
    </source>
</evidence>
<evidence type="ECO:0000256" key="8">
    <source>
        <dbReference type="ARBA" id="ARBA00037387"/>
    </source>
</evidence>